<evidence type="ECO:0008006" key="3">
    <source>
        <dbReference type="Google" id="ProtNLM"/>
    </source>
</evidence>
<sequence length="150" mass="16727">MSQRERALSALHRLRDFQHGRQEAAHLLAQRDERTQHDALTRARSDLGDAQQQAGNAGQGLALDLGRAGLVTQVLEGLHDRVAQQLHVHAQAQQRAAAAATAHLAAQRQRDQVGDHLALERDRLQQVQDMRDFDDNSDLLLARLRCGDRT</sequence>
<dbReference type="Proteomes" id="UP001305421">
    <property type="component" value="Chromosome"/>
</dbReference>
<proteinExistence type="predicted"/>
<gene>
    <name evidence="1" type="ORF">PDM28_18320</name>
</gene>
<reference evidence="1 2" key="1">
    <citation type="submission" date="2022-12" db="EMBL/GenBank/DDBJ databases">
        <title>Two new species, Stenotrophomonas aracearum and Stenotrophomonas oahuensis, isolated from Anthurium (Araceae family) in Hawaii.</title>
        <authorList>
            <person name="Chunag S.C."/>
            <person name="Dobhal S."/>
            <person name="Alvarez A."/>
            <person name="Arif M."/>
        </authorList>
    </citation>
    <scope>NUCLEOTIDE SEQUENCE [LARGE SCALE GENOMIC DNA]</scope>
    <source>
        <strain evidence="1 2">A5588</strain>
    </source>
</reference>
<evidence type="ECO:0000313" key="1">
    <source>
        <dbReference type="EMBL" id="WNH48588.1"/>
    </source>
</evidence>
<name>A0ABY9YD26_9GAMM</name>
<dbReference type="EMBL" id="CP115543">
    <property type="protein sequence ID" value="WNH48588.1"/>
    <property type="molecule type" value="Genomic_DNA"/>
</dbReference>
<protein>
    <recommendedName>
        <fullName evidence="3">Flagellar FliJ protein</fullName>
    </recommendedName>
</protein>
<accession>A0ABY9YD26</accession>
<dbReference type="RefSeq" id="WP_311183143.1">
    <property type="nucleotide sequence ID" value="NZ_CP115543.1"/>
</dbReference>
<evidence type="ECO:0000313" key="2">
    <source>
        <dbReference type="Proteomes" id="UP001305421"/>
    </source>
</evidence>
<keyword evidence="2" id="KW-1185">Reference proteome</keyword>
<organism evidence="1 2">
    <name type="scientific">Stenotrophomonas aracearum</name>
    <dbReference type="NCBI Taxonomy" id="3003272"/>
    <lineage>
        <taxon>Bacteria</taxon>
        <taxon>Pseudomonadati</taxon>
        <taxon>Pseudomonadota</taxon>
        <taxon>Gammaproteobacteria</taxon>
        <taxon>Lysobacterales</taxon>
        <taxon>Lysobacteraceae</taxon>
        <taxon>Stenotrophomonas</taxon>
    </lineage>
</organism>